<accession>A0A7L6APU5</accession>
<dbReference type="EMBL" id="CP059265">
    <property type="protein sequence ID" value="QLQ31135.1"/>
    <property type="molecule type" value="Genomic_DNA"/>
</dbReference>
<evidence type="ECO:0000313" key="2">
    <source>
        <dbReference type="Proteomes" id="UP000510621"/>
    </source>
</evidence>
<name>A0A7L6APU5_9GAMM</name>
<gene>
    <name evidence="1" type="ORF">HZT40_05440</name>
</gene>
<protein>
    <submittedName>
        <fullName evidence="1">Uncharacterized protein</fullName>
    </submittedName>
</protein>
<dbReference type="AlphaFoldDB" id="A0A7L6APU5"/>
<evidence type="ECO:0000313" key="1">
    <source>
        <dbReference type="EMBL" id="QLQ31135.1"/>
    </source>
</evidence>
<organism evidence="1 2">
    <name type="scientific">Candidatus Thiothrix singaporensis</name>
    <dbReference type="NCBI Taxonomy" id="2799669"/>
    <lineage>
        <taxon>Bacteria</taxon>
        <taxon>Pseudomonadati</taxon>
        <taxon>Pseudomonadota</taxon>
        <taxon>Gammaproteobacteria</taxon>
        <taxon>Thiotrichales</taxon>
        <taxon>Thiotrichaceae</taxon>
        <taxon>Thiothrix</taxon>
    </lineage>
</organism>
<reference evidence="1" key="1">
    <citation type="submission" date="2020-06" db="EMBL/GenBank/DDBJ databases">
        <title>Analysis procedures for assessing recovery of high quality, complete, closed genomes from Nanopore long read metagenome sequencing.</title>
        <authorList>
            <person name="Bessarab I."/>
            <person name="Arumugam K."/>
            <person name="Haryono M."/>
            <person name="Liu X."/>
            <person name="Roy S."/>
            <person name="Zuniga-Montanez R.E."/>
            <person name="Qiu G."/>
            <person name="Drautz-Moses D.I."/>
            <person name="Law Y.Y."/>
            <person name="Wuertz S."/>
            <person name="Lauro F.M."/>
            <person name="Huson D.H."/>
            <person name="Williams R.B."/>
        </authorList>
    </citation>
    <scope>NUCLEOTIDE SEQUENCE [LARGE SCALE GENOMIC DNA]</scope>
    <source>
        <strain evidence="1">SSD2</strain>
    </source>
</reference>
<dbReference type="KEGG" id="this:HZT40_05440"/>
<sequence length="52" mass="5658">MPVDFLQGFWPMALAVSAVARFTACTKSLLGIGWPLTSIWDGVLAYSPMALR</sequence>
<proteinExistence type="predicted"/>
<dbReference type="Proteomes" id="UP000510621">
    <property type="component" value="Chromosome"/>
</dbReference>
<keyword evidence="2" id="KW-1185">Reference proteome</keyword>